<feature type="transmembrane region" description="Helical" evidence="2">
    <location>
        <begin position="21"/>
        <end position="42"/>
    </location>
</feature>
<dbReference type="Proteomes" id="UP000507962">
    <property type="component" value="Unassembled WGS sequence"/>
</dbReference>
<proteinExistence type="predicted"/>
<evidence type="ECO:0000256" key="1">
    <source>
        <dbReference type="SAM" id="Coils"/>
    </source>
</evidence>
<keyword evidence="2" id="KW-1133">Transmembrane helix</keyword>
<keyword evidence="1" id="KW-0175">Coiled coil</keyword>
<keyword evidence="2" id="KW-0812">Transmembrane</keyword>
<accession>A0A4U8YRN0</accession>
<dbReference type="EMBL" id="CAADHO010000009">
    <property type="protein sequence ID" value="VFQ46541.1"/>
    <property type="molecule type" value="Genomic_DNA"/>
</dbReference>
<gene>
    <name evidence="3" type="ORF">MSL71_42080</name>
</gene>
<keyword evidence="2" id="KW-0472">Membrane</keyword>
<dbReference type="RefSeq" id="WP_180144462.1">
    <property type="nucleotide sequence ID" value="NZ_CAADHO010000009.1"/>
</dbReference>
<evidence type="ECO:0000256" key="2">
    <source>
        <dbReference type="SAM" id="Phobius"/>
    </source>
</evidence>
<evidence type="ECO:0000313" key="4">
    <source>
        <dbReference type="Proteomes" id="UP000507962"/>
    </source>
</evidence>
<feature type="coiled-coil region" evidence="1">
    <location>
        <begin position="79"/>
        <end position="134"/>
    </location>
</feature>
<name>A0A4U8YRN0_9BACT</name>
<reference evidence="3 4" key="1">
    <citation type="submission" date="2019-03" db="EMBL/GenBank/DDBJ databases">
        <authorList>
            <person name="Nijsse B."/>
        </authorList>
    </citation>
    <scope>NUCLEOTIDE SEQUENCE [LARGE SCALE GENOMIC DNA]</scope>
    <source>
        <strain evidence="3">Desulfoluna butyratoxydans MSL71</strain>
    </source>
</reference>
<protein>
    <submittedName>
        <fullName evidence="3">Uncharacterized protein</fullName>
    </submittedName>
</protein>
<organism evidence="3 4">
    <name type="scientific">Desulfoluna butyratoxydans</name>
    <dbReference type="NCBI Taxonomy" id="231438"/>
    <lineage>
        <taxon>Bacteria</taxon>
        <taxon>Pseudomonadati</taxon>
        <taxon>Thermodesulfobacteriota</taxon>
        <taxon>Desulfobacteria</taxon>
        <taxon>Desulfobacterales</taxon>
        <taxon>Desulfolunaceae</taxon>
        <taxon>Desulfoluna</taxon>
    </lineage>
</organism>
<sequence>MTTEKNETADGPKPKKRKKKILLPIAVVLLIAGLGAGGWFGYTTFFKSGYPRQTLEYVDLDDSVLKFSWARLPDVYHLMVDVNAEMALMKNEIKRIRRVGKAYPRQEKIVASEIKRWERSVQKLSGQLRRFQGQVEALYVTFRVNPEKGQAAIREKGPALASALQEAVNGVRSQTAALGAARVAPTGIKGVIAQIKNRFFH</sequence>
<keyword evidence="4" id="KW-1185">Reference proteome</keyword>
<dbReference type="AlphaFoldDB" id="A0A4U8YRN0"/>
<evidence type="ECO:0000313" key="3">
    <source>
        <dbReference type="EMBL" id="VFQ46541.1"/>
    </source>
</evidence>